<comment type="caution">
    <text evidence="3">The sequence shown here is derived from an EMBL/GenBank/DDBJ whole genome shotgun (WGS) entry which is preliminary data.</text>
</comment>
<dbReference type="OrthoDB" id="408087at2759"/>
<proteinExistence type="predicted"/>
<keyword evidence="2" id="KW-0732">Signal</keyword>
<feature type="chain" id="PRO_5032835767" evidence="2">
    <location>
        <begin position="23"/>
        <end position="2015"/>
    </location>
</feature>
<dbReference type="Proteomes" id="UP000604046">
    <property type="component" value="Unassembled WGS sequence"/>
</dbReference>
<evidence type="ECO:0000256" key="1">
    <source>
        <dbReference type="SAM" id="Coils"/>
    </source>
</evidence>
<feature type="signal peptide" evidence="2">
    <location>
        <begin position="1"/>
        <end position="22"/>
    </location>
</feature>
<dbReference type="InterPro" id="IPR006212">
    <property type="entry name" value="Furin_repeat"/>
</dbReference>
<reference evidence="3" key="1">
    <citation type="submission" date="2021-02" db="EMBL/GenBank/DDBJ databases">
        <authorList>
            <person name="Dougan E. K."/>
            <person name="Rhodes N."/>
            <person name="Thang M."/>
            <person name="Chan C."/>
        </authorList>
    </citation>
    <scope>NUCLEOTIDE SEQUENCE</scope>
</reference>
<accession>A0A812RAC3</accession>
<evidence type="ECO:0000313" key="3">
    <source>
        <dbReference type="EMBL" id="CAE7428080.1"/>
    </source>
</evidence>
<feature type="coiled-coil region" evidence="1">
    <location>
        <begin position="88"/>
        <end position="122"/>
    </location>
</feature>
<dbReference type="CDD" id="cd00064">
    <property type="entry name" value="FU"/>
    <property type="match status" value="1"/>
</dbReference>
<sequence>MAVFSMCKVTVWSLLLVSSATSDCEVPNGDAEHLSRGCRSGCRDLPGSCTSRHQLASRSVAGAKEVVLGTGLLQTKQGTKALEKTSFEENVLNVMQKMEEELKELKNEDAGLKEELARLESSGAQGNADAAEVPRTPRGLDLQAILAQHQNASERRSSCRKAAPLPFASVSEGKESETPILQQKQAKQGNWKLVLKVGKTATLGFSSPLWTNSELLNEASEMATAEDAKYSEFNTEPFKKMRMCIGSPLSNCVDHAFETRYDSAKALFSAGYIRDESVKQDEILKTFGPAKGSYRDCPMQRPGFNIECRDGNKARWGWCANCPSQGCQSDSGDADAAIGLGIAGQKTDSELGAGWTSYFASGAGTCSANSKTFKAVWLWVESLTKPDQASCASGQVKLRDFQPAGIAETCCPRSKVACAGCASFTGGSCQKCADGFIVRHGKCMACTSSGGWLNAAGKSCMQLAASDCSDEKVRGQSSNEACCQCGGGFATPTPFSYPNSRWSLDSNIVMQPEPRTAERYTVDAKCELAAHNLTIDSSTGEISYMSGRAKPTEAFSFECEVTAHQATGVSLASVVTIAADVLSYSSATLLFHSDKATERPLTAGTGWSKFELGCAPEVSWLSIARSDGTLSYTAPSGASGGVSIADDKFFGQDGAVCVVTAWQAHKKHQTTIVAIRPRPWPKLEYDLEAVSVSVGEELHPLSPKPHTEQGLMKPWTFGMACGVWPTGSTKFSYDRILNMGLLAGHPILDISSDGTITVAPASTLSEVFDALSVSGEQRKAFTLGCRVYGIFPDPELAPVEATLTIVVQDTVCWVPQQIKGIGRPDPDANTEAQCRSQCRADETCANYQFDSQCVRYDVRSDGNPVTVIAKVTNCTNEGTCMKVAHSDWYLAGTYCPLGRDAVLGGIVYLREHVTQEDMVYLREGSTGGCSAGEWALLAPSSEDFVDKGLGLFELRGTRQACIRSSSVEHALQGCPTKQLAWIEEQEEDEEGQPSLVLDDPATAQLADFWLHPCDCAPEAWGPQLPVDPQMYEHLPANSSNQFIPTPYVIVTGQLVCPSRQLLGGSNGVHFQSEEESVETTDCEARCREQSTCLFFWHGSQHGASTCRLFTGCDNLVREFSLEGDLKAMPRSSSCTVADAAKCWAASLRRSFLSMDFNPNGASSVAGGGGVALNLPPKPAAPPSEGMVAWFESENAGSVWRSSVGDFEGYCSKNSVYRRVEAGHGADRPVTFIEGYESSGFTFGDVLAPTNSVCSITRYARGRDGGTHRKRILQSKSSRNWLHGHWSGHAGVIYYNAWVTPKTAYKDALDWLVLCGTNGASRAFDGMSSGTPTNIATGSAKKFSDTVPLYVNHGTDQKSDFAVMEVITWDRVLSEAEMLATVDYLKWKLRAGAVLEASEHLATESQHNLDSWGVQDLNDMASKTTEVTFANGYKADLTGWTNTRQYARGFIINKGVSTAVVKGLAPAAQYLYQIYMVHERSDWQGEAYISVNHGVQGRGYGNSLSEAKFSGVAVASPRGEINFEFARIAKHCHLTSIAIAKVGPKATLAKPADPPSQGMYAWFKSEDAGSVWRSSVGDFEGYCSKNSVFRRVAAGYGADRPVTYIEGYENSGYTFGDVLPPTHSVCSITRYTGDHRKRILQSKSGRNWLHGHWSGHAGVMFYNAWVTPKTAYKNALDWLVLCGTNGASRAFDGMSSGTPTNIATGSAKKFSDTVPLYVNHGADQKSDFAVMEVITWDRVLSEAEMLATVDYLKWKLRAGAVLEASEHLATESQHNLDSWGVQDLNDMASKTTEVTFANGYKADLTGWTNTRQYARGFIINKGVSTAVVKGLAPAAQYLYQIYMVHERSDWQGEAYISVNHGVQGRGYGNSLSEAKFSGVAVASPRGEINFEFARIAKHCHLTSIAIAKVISTPVGLLQEAGRAPVSQATNLNPKNSLKHGRRGYRQLPLQGACCYHESVEKLWRRARGSHRTGRHLKARRAARILLAQSTSILRPYVCDCWCLFLNTLDATMGSSL</sequence>
<keyword evidence="4" id="KW-1185">Reference proteome</keyword>
<gene>
    <name evidence="3" type="ORF">SNAT2548_LOCUS23273</name>
</gene>
<keyword evidence="1" id="KW-0175">Coiled coil</keyword>
<protein>
    <submittedName>
        <fullName evidence="3">Uncharacterized protein</fullName>
    </submittedName>
</protein>
<organism evidence="3 4">
    <name type="scientific">Symbiodinium natans</name>
    <dbReference type="NCBI Taxonomy" id="878477"/>
    <lineage>
        <taxon>Eukaryota</taxon>
        <taxon>Sar</taxon>
        <taxon>Alveolata</taxon>
        <taxon>Dinophyceae</taxon>
        <taxon>Suessiales</taxon>
        <taxon>Symbiodiniaceae</taxon>
        <taxon>Symbiodinium</taxon>
    </lineage>
</organism>
<dbReference type="EMBL" id="CAJNDS010002316">
    <property type="protein sequence ID" value="CAE7428080.1"/>
    <property type="molecule type" value="Genomic_DNA"/>
</dbReference>
<evidence type="ECO:0000313" key="4">
    <source>
        <dbReference type="Proteomes" id="UP000604046"/>
    </source>
</evidence>
<name>A0A812RAC3_9DINO</name>
<evidence type="ECO:0000256" key="2">
    <source>
        <dbReference type="SAM" id="SignalP"/>
    </source>
</evidence>